<proteinExistence type="predicted"/>
<accession>A0A5B7CHZ8</accession>
<sequence>MFYAMLPSTAHPSTALNSLPQPSRLFQALRRRAHLTPDVTSGREGAPDSYGPGKRGARPPLPPQFPPSVTLASPERFAGTAELWLE</sequence>
<name>A0A5B7CHZ8_PORTR</name>
<evidence type="ECO:0000313" key="3">
    <source>
        <dbReference type="Proteomes" id="UP000324222"/>
    </source>
</evidence>
<feature type="region of interest" description="Disordered" evidence="1">
    <location>
        <begin position="1"/>
        <end position="21"/>
    </location>
</feature>
<organism evidence="2 3">
    <name type="scientific">Portunus trituberculatus</name>
    <name type="common">Swimming crab</name>
    <name type="synonym">Neptunus trituberculatus</name>
    <dbReference type="NCBI Taxonomy" id="210409"/>
    <lineage>
        <taxon>Eukaryota</taxon>
        <taxon>Metazoa</taxon>
        <taxon>Ecdysozoa</taxon>
        <taxon>Arthropoda</taxon>
        <taxon>Crustacea</taxon>
        <taxon>Multicrustacea</taxon>
        <taxon>Malacostraca</taxon>
        <taxon>Eumalacostraca</taxon>
        <taxon>Eucarida</taxon>
        <taxon>Decapoda</taxon>
        <taxon>Pleocyemata</taxon>
        <taxon>Brachyura</taxon>
        <taxon>Eubrachyura</taxon>
        <taxon>Portunoidea</taxon>
        <taxon>Portunidae</taxon>
        <taxon>Portuninae</taxon>
        <taxon>Portunus</taxon>
    </lineage>
</organism>
<reference evidence="2 3" key="1">
    <citation type="submission" date="2019-05" db="EMBL/GenBank/DDBJ databases">
        <title>Another draft genome of Portunus trituberculatus and its Hox gene families provides insights of decapod evolution.</title>
        <authorList>
            <person name="Jeong J.-H."/>
            <person name="Song I."/>
            <person name="Kim S."/>
            <person name="Choi T."/>
            <person name="Kim D."/>
            <person name="Ryu S."/>
            <person name="Kim W."/>
        </authorList>
    </citation>
    <scope>NUCLEOTIDE SEQUENCE [LARGE SCALE GENOMIC DNA]</scope>
    <source>
        <tissue evidence="2">Muscle</tissue>
    </source>
</reference>
<evidence type="ECO:0000313" key="2">
    <source>
        <dbReference type="EMBL" id="MPC08848.1"/>
    </source>
</evidence>
<protein>
    <submittedName>
        <fullName evidence="2">Uncharacterized protein</fullName>
    </submittedName>
</protein>
<dbReference type="AlphaFoldDB" id="A0A5B7CHZ8"/>
<dbReference type="Proteomes" id="UP000324222">
    <property type="component" value="Unassembled WGS sequence"/>
</dbReference>
<evidence type="ECO:0000256" key="1">
    <source>
        <dbReference type="SAM" id="MobiDB-lite"/>
    </source>
</evidence>
<feature type="compositionally biased region" description="Polar residues" evidence="1">
    <location>
        <begin position="10"/>
        <end position="21"/>
    </location>
</feature>
<dbReference type="EMBL" id="VSRR010000046">
    <property type="protein sequence ID" value="MPC08848.1"/>
    <property type="molecule type" value="Genomic_DNA"/>
</dbReference>
<gene>
    <name evidence="2" type="ORF">E2C01_001442</name>
</gene>
<feature type="region of interest" description="Disordered" evidence="1">
    <location>
        <begin position="35"/>
        <end position="72"/>
    </location>
</feature>
<keyword evidence="3" id="KW-1185">Reference proteome</keyword>
<comment type="caution">
    <text evidence="2">The sequence shown here is derived from an EMBL/GenBank/DDBJ whole genome shotgun (WGS) entry which is preliminary data.</text>
</comment>